<evidence type="ECO:0000256" key="8">
    <source>
        <dbReference type="RuleBase" id="RU363032"/>
    </source>
</evidence>
<dbReference type="GeneID" id="78509602"/>
<feature type="transmembrane region" description="Helical" evidence="8">
    <location>
        <begin position="80"/>
        <end position="101"/>
    </location>
</feature>
<feature type="domain" description="ABC transmembrane type-1" evidence="9">
    <location>
        <begin position="16"/>
        <end position="204"/>
    </location>
</feature>
<proteinExistence type="inferred from homology"/>
<evidence type="ECO:0000256" key="4">
    <source>
        <dbReference type="ARBA" id="ARBA00022692"/>
    </source>
</evidence>
<dbReference type="Gene3D" id="1.10.3720.10">
    <property type="entry name" value="MetI-like"/>
    <property type="match status" value="1"/>
</dbReference>
<dbReference type="NCBIfam" id="TIGR01726">
    <property type="entry name" value="HEQRo_perm_3TM"/>
    <property type="match status" value="1"/>
</dbReference>
<dbReference type="InterPro" id="IPR035906">
    <property type="entry name" value="MetI-like_sf"/>
</dbReference>
<comment type="subcellular location">
    <subcellularLocation>
        <location evidence="1 8">Cell membrane</location>
        <topology evidence="1 8">Multi-pass membrane protein</topology>
    </subcellularLocation>
</comment>
<dbReference type="GO" id="GO:0022857">
    <property type="term" value="F:transmembrane transporter activity"/>
    <property type="evidence" value="ECO:0007669"/>
    <property type="project" value="InterPro"/>
</dbReference>
<feature type="transmembrane region" description="Helical" evidence="8">
    <location>
        <begin position="54"/>
        <end position="74"/>
    </location>
</feature>
<sequence>MWTIFTNNFGMFMEGLGYTLGASLLSLFFSLIIGTIFALLQINPSRTARIFGRIYVEFFRNVPLLVITMFFYVVIPRLGIPLSGFAAGSIGLTLYTSAFIAETVRAGIQSVDPGQMEAARSNGMTYVQAMRYIILPQAIKITVPPLGNQFINLVKNSSVLAFVAGFDLMYQGNLIASTTFETTTTYAIVGILYLIITLPMSYGMTYLDHRWSGRNTREEA</sequence>
<feature type="transmembrane region" description="Helical" evidence="8">
    <location>
        <begin position="186"/>
        <end position="207"/>
    </location>
</feature>
<evidence type="ECO:0000256" key="7">
    <source>
        <dbReference type="ARBA" id="ARBA00023136"/>
    </source>
</evidence>
<dbReference type="AlphaFoldDB" id="A0A0R1XKY9"/>
<dbReference type="eggNOG" id="COG0765">
    <property type="taxonomic scope" value="Bacteria"/>
</dbReference>
<evidence type="ECO:0000256" key="1">
    <source>
        <dbReference type="ARBA" id="ARBA00004651"/>
    </source>
</evidence>
<dbReference type="FunFam" id="1.10.3720.10:FF:000033">
    <property type="entry name" value="Polar amino acid ABC transporter permease"/>
    <property type="match status" value="1"/>
</dbReference>
<feature type="transmembrane region" description="Helical" evidence="8">
    <location>
        <begin position="20"/>
        <end position="42"/>
    </location>
</feature>
<keyword evidence="6 8" id="KW-1133">Transmembrane helix</keyword>
<evidence type="ECO:0000256" key="5">
    <source>
        <dbReference type="ARBA" id="ARBA00022970"/>
    </source>
</evidence>
<dbReference type="RefSeq" id="WP_027827796.1">
    <property type="nucleotide sequence ID" value="NZ_AUEH01000007.1"/>
</dbReference>
<keyword evidence="2 8" id="KW-0813">Transport</keyword>
<keyword evidence="7 8" id="KW-0472">Membrane</keyword>
<evidence type="ECO:0000256" key="3">
    <source>
        <dbReference type="ARBA" id="ARBA00022475"/>
    </source>
</evidence>
<comment type="similarity">
    <text evidence="8">Belongs to the binding-protein-dependent transport system permease family.</text>
</comment>
<protein>
    <submittedName>
        <fullName evidence="10">Amino acid ABC superfamily ATP binding cassette transporter, membrane protein</fullName>
    </submittedName>
</protein>
<evidence type="ECO:0000256" key="6">
    <source>
        <dbReference type="ARBA" id="ARBA00022989"/>
    </source>
</evidence>
<dbReference type="GO" id="GO:0006865">
    <property type="term" value="P:amino acid transport"/>
    <property type="evidence" value="ECO:0007669"/>
    <property type="project" value="UniProtKB-KW"/>
</dbReference>
<evidence type="ECO:0000313" key="10">
    <source>
        <dbReference type="EMBL" id="KRM29012.1"/>
    </source>
</evidence>
<keyword evidence="4 8" id="KW-0812">Transmembrane</keyword>
<gene>
    <name evidence="10" type="ORF">FC91_GL001176</name>
</gene>
<dbReference type="OrthoDB" id="9787841at2"/>
<dbReference type="InterPro" id="IPR043429">
    <property type="entry name" value="ArtM/GltK/GlnP/TcyL/YhdX-like"/>
</dbReference>
<comment type="caution">
    <text evidence="10">The sequence shown here is derived from an EMBL/GenBank/DDBJ whole genome shotgun (WGS) entry which is preliminary data.</text>
</comment>
<feature type="transmembrane region" description="Helical" evidence="8">
    <location>
        <begin position="159"/>
        <end position="180"/>
    </location>
</feature>
<dbReference type="InterPro" id="IPR010065">
    <property type="entry name" value="AA_ABC_transptr_permease_3TM"/>
</dbReference>
<evidence type="ECO:0000313" key="11">
    <source>
        <dbReference type="Proteomes" id="UP000050949"/>
    </source>
</evidence>
<dbReference type="GO" id="GO:0043190">
    <property type="term" value="C:ATP-binding cassette (ABC) transporter complex"/>
    <property type="evidence" value="ECO:0007669"/>
    <property type="project" value="InterPro"/>
</dbReference>
<dbReference type="PATRIC" id="fig|1122147.4.peg.1216"/>
<evidence type="ECO:0000259" key="9">
    <source>
        <dbReference type="PROSITE" id="PS50928"/>
    </source>
</evidence>
<dbReference type="EMBL" id="AZFW01000020">
    <property type="protein sequence ID" value="KRM29012.1"/>
    <property type="molecule type" value="Genomic_DNA"/>
</dbReference>
<dbReference type="InterPro" id="IPR000515">
    <property type="entry name" value="MetI-like"/>
</dbReference>
<dbReference type="PANTHER" id="PTHR30614">
    <property type="entry name" value="MEMBRANE COMPONENT OF AMINO ACID ABC TRANSPORTER"/>
    <property type="match status" value="1"/>
</dbReference>
<dbReference type="Proteomes" id="UP000050949">
    <property type="component" value="Unassembled WGS sequence"/>
</dbReference>
<organism evidence="10 11">
    <name type="scientific">Schleiferilactobacillus harbinensis DSM 16991</name>
    <dbReference type="NCBI Taxonomy" id="1122147"/>
    <lineage>
        <taxon>Bacteria</taxon>
        <taxon>Bacillati</taxon>
        <taxon>Bacillota</taxon>
        <taxon>Bacilli</taxon>
        <taxon>Lactobacillales</taxon>
        <taxon>Lactobacillaceae</taxon>
        <taxon>Schleiferilactobacillus</taxon>
    </lineage>
</organism>
<accession>A0A0R1XKY9</accession>
<dbReference type="Pfam" id="PF00528">
    <property type="entry name" value="BPD_transp_1"/>
    <property type="match status" value="1"/>
</dbReference>
<name>A0A0R1XKY9_9LACO</name>
<reference evidence="10 11" key="1">
    <citation type="journal article" date="2015" name="Genome Announc.">
        <title>Expanding the biotechnology potential of lactobacilli through comparative genomics of 213 strains and associated genera.</title>
        <authorList>
            <person name="Sun Z."/>
            <person name="Harris H.M."/>
            <person name="McCann A."/>
            <person name="Guo C."/>
            <person name="Argimon S."/>
            <person name="Zhang W."/>
            <person name="Yang X."/>
            <person name="Jeffery I.B."/>
            <person name="Cooney J.C."/>
            <person name="Kagawa T.F."/>
            <person name="Liu W."/>
            <person name="Song Y."/>
            <person name="Salvetti E."/>
            <person name="Wrobel A."/>
            <person name="Rasinkangas P."/>
            <person name="Parkhill J."/>
            <person name="Rea M.C."/>
            <person name="O'Sullivan O."/>
            <person name="Ritari J."/>
            <person name="Douillard F.P."/>
            <person name="Paul Ross R."/>
            <person name="Yang R."/>
            <person name="Briner A.E."/>
            <person name="Felis G.E."/>
            <person name="de Vos W.M."/>
            <person name="Barrangou R."/>
            <person name="Klaenhammer T.R."/>
            <person name="Caufield P.W."/>
            <person name="Cui Y."/>
            <person name="Zhang H."/>
            <person name="O'Toole P.W."/>
        </authorList>
    </citation>
    <scope>NUCLEOTIDE SEQUENCE [LARGE SCALE GENOMIC DNA]</scope>
    <source>
        <strain evidence="10 11">DSM 16991</strain>
    </source>
</reference>
<evidence type="ECO:0000256" key="2">
    <source>
        <dbReference type="ARBA" id="ARBA00022448"/>
    </source>
</evidence>
<keyword evidence="5" id="KW-0029">Amino-acid transport</keyword>
<dbReference type="PROSITE" id="PS50928">
    <property type="entry name" value="ABC_TM1"/>
    <property type="match status" value="1"/>
</dbReference>
<keyword evidence="3" id="KW-1003">Cell membrane</keyword>
<dbReference type="CDD" id="cd06261">
    <property type="entry name" value="TM_PBP2"/>
    <property type="match status" value="1"/>
</dbReference>
<dbReference type="SUPFAM" id="SSF161098">
    <property type="entry name" value="MetI-like"/>
    <property type="match status" value="1"/>
</dbReference>
<dbReference type="PANTHER" id="PTHR30614:SF7">
    <property type="entry name" value="GLUTAMINE ABC TRANSPORTER PERMEASE PROTEIN GLNM-RELATED"/>
    <property type="match status" value="1"/>
</dbReference>